<evidence type="ECO:0000256" key="2">
    <source>
        <dbReference type="ARBA" id="ARBA00023015"/>
    </source>
</evidence>
<evidence type="ECO:0000313" key="10">
    <source>
        <dbReference type="Proteomes" id="UP000264800"/>
    </source>
</evidence>
<dbReference type="Gene3D" id="2.60.40.820">
    <property type="entry name" value="Transcription factor, T-box"/>
    <property type="match status" value="1"/>
</dbReference>
<dbReference type="PROSITE" id="PS50252">
    <property type="entry name" value="TBOX_3"/>
    <property type="match status" value="1"/>
</dbReference>
<evidence type="ECO:0000256" key="7">
    <source>
        <dbReference type="SAM" id="MobiDB-lite"/>
    </source>
</evidence>
<dbReference type="InterPro" id="IPR036960">
    <property type="entry name" value="T-box_sf"/>
</dbReference>
<dbReference type="GO" id="GO:0009653">
    <property type="term" value="P:anatomical structure morphogenesis"/>
    <property type="evidence" value="ECO:0007669"/>
    <property type="project" value="UniProtKB-ARBA"/>
</dbReference>
<dbReference type="PRINTS" id="PR00937">
    <property type="entry name" value="TBOX"/>
</dbReference>
<accession>A0A3Q3AN97</accession>
<name>A0A3Q3AN97_KRYMA</name>
<keyword evidence="10" id="KW-1185">Reference proteome</keyword>
<dbReference type="OMA" id="YRSEYGM"/>
<dbReference type="FunFam" id="2.60.40.820:FF:000007">
    <property type="entry name" value="T-box transcription factor"/>
    <property type="match status" value="1"/>
</dbReference>
<sequence>MDFRPQTTGQGLLKDPIHVPAFKSSSFFPCVVGGVNMPNISDSRLNQSMPRSPSASHSYQQGPIRMTLENSELWKSFHRTGTEMIITKHGRRMFPHCSISLCGLQPSANYVIMADIVPVDTFKYKWKKKQWEVAGKAEPQPPCRTYIHPDSPAVGGHWMKQSLTFLKLKLTNNTLDQHGHIILHSMHRYYPRFHVIQADSPYTLCWGSFQTFSFPETVFTAVTAYQNPKITKLKIDHNPFAKGFRKGGTDSHRKRCQTKKSSPEKRPSKESKDLRSSSPGLQRMPSASQPASAPPSLKGGDLSAWGPEQDSSETLHPEPLELHDYDYSCEEQMVPAAAAYQPYRCVEYTRLSLPSGDRDPAETFLQPPPPPLSTTHQSTQQSACHYSHQGYHSSSADWSQYPLFSYSCW</sequence>
<keyword evidence="2" id="KW-0805">Transcription regulation</keyword>
<dbReference type="GO" id="GO:0001708">
    <property type="term" value="P:cell fate specification"/>
    <property type="evidence" value="ECO:0007669"/>
    <property type="project" value="TreeGrafter"/>
</dbReference>
<dbReference type="SUPFAM" id="SSF49417">
    <property type="entry name" value="p53-like transcription factors"/>
    <property type="match status" value="1"/>
</dbReference>
<dbReference type="PANTHER" id="PTHR11267">
    <property type="entry name" value="T-BOX PROTEIN-RELATED"/>
    <property type="match status" value="1"/>
</dbReference>
<evidence type="ECO:0000259" key="8">
    <source>
        <dbReference type="PROSITE" id="PS50252"/>
    </source>
</evidence>
<dbReference type="SMART" id="SM00425">
    <property type="entry name" value="TBOX"/>
    <property type="match status" value="1"/>
</dbReference>
<dbReference type="PANTHER" id="PTHR11267:SF204">
    <property type="entry name" value="SPADETAIL"/>
    <property type="match status" value="1"/>
</dbReference>
<dbReference type="GO" id="GO:0000978">
    <property type="term" value="F:RNA polymerase II cis-regulatory region sequence-specific DNA binding"/>
    <property type="evidence" value="ECO:0007669"/>
    <property type="project" value="InterPro"/>
</dbReference>
<dbReference type="Proteomes" id="UP000264800">
    <property type="component" value="Unplaced"/>
</dbReference>
<dbReference type="GO" id="GO:0005634">
    <property type="term" value="C:nucleus"/>
    <property type="evidence" value="ECO:0007669"/>
    <property type="project" value="UniProtKB-SubCell"/>
</dbReference>
<dbReference type="Pfam" id="PF00907">
    <property type="entry name" value="T-box"/>
    <property type="match status" value="1"/>
</dbReference>
<dbReference type="GO" id="GO:0000785">
    <property type="term" value="C:chromatin"/>
    <property type="evidence" value="ECO:0007669"/>
    <property type="project" value="TreeGrafter"/>
</dbReference>
<evidence type="ECO:0000256" key="4">
    <source>
        <dbReference type="ARBA" id="ARBA00023163"/>
    </source>
</evidence>
<keyword evidence="3 6" id="KW-0238">DNA-binding</keyword>
<keyword evidence="5 6" id="KW-0539">Nucleus</keyword>
<dbReference type="PROSITE" id="PS01283">
    <property type="entry name" value="TBOX_1"/>
    <property type="match status" value="1"/>
</dbReference>
<dbReference type="GO" id="GO:0000981">
    <property type="term" value="F:DNA-binding transcription factor activity, RNA polymerase II-specific"/>
    <property type="evidence" value="ECO:0007669"/>
    <property type="project" value="TreeGrafter"/>
</dbReference>
<dbReference type="RefSeq" id="XP_017266030.1">
    <property type="nucleotide sequence ID" value="XM_017410541.3"/>
</dbReference>
<organism evidence="9 10">
    <name type="scientific">Kryptolebias marmoratus</name>
    <name type="common">Mangrove killifish</name>
    <name type="synonym">Rivulus marmoratus</name>
    <dbReference type="NCBI Taxonomy" id="37003"/>
    <lineage>
        <taxon>Eukaryota</taxon>
        <taxon>Metazoa</taxon>
        <taxon>Chordata</taxon>
        <taxon>Craniata</taxon>
        <taxon>Vertebrata</taxon>
        <taxon>Euteleostomi</taxon>
        <taxon>Actinopterygii</taxon>
        <taxon>Neopterygii</taxon>
        <taxon>Teleostei</taxon>
        <taxon>Neoteleostei</taxon>
        <taxon>Acanthomorphata</taxon>
        <taxon>Ovalentaria</taxon>
        <taxon>Atherinomorphae</taxon>
        <taxon>Cyprinodontiformes</taxon>
        <taxon>Rivulidae</taxon>
        <taxon>Kryptolebias</taxon>
    </lineage>
</organism>
<dbReference type="GeneTree" id="ENSGT00940000164254"/>
<evidence type="ECO:0000256" key="5">
    <source>
        <dbReference type="ARBA" id="ARBA00023242"/>
    </source>
</evidence>
<evidence type="ECO:0000313" key="9">
    <source>
        <dbReference type="Ensembl" id="ENSKMAP00000017841.1"/>
    </source>
</evidence>
<reference evidence="9" key="1">
    <citation type="submission" date="2025-08" db="UniProtKB">
        <authorList>
            <consortium name="Ensembl"/>
        </authorList>
    </citation>
    <scope>IDENTIFICATION</scope>
</reference>
<feature type="compositionally biased region" description="Basic and acidic residues" evidence="7">
    <location>
        <begin position="261"/>
        <end position="275"/>
    </location>
</feature>
<dbReference type="KEGG" id="kmr:108232628"/>
<dbReference type="RefSeq" id="XP_037835227.1">
    <property type="nucleotide sequence ID" value="XM_037979299.1"/>
</dbReference>
<dbReference type="InterPro" id="IPR018186">
    <property type="entry name" value="TF_T-box_CS"/>
</dbReference>
<proteinExistence type="predicted"/>
<dbReference type="InterPro" id="IPR001699">
    <property type="entry name" value="TF_T-box"/>
</dbReference>
<evidence type="ECO:0000256" key="3">
    <source>
        <dbReference type="ARBA" id="ARBA00023125"/>
    </source>
</evidence>
<comment type="subcellular location">
    <subcellularLocation>
        <location evidence="1 6">Nucleus</location>
    </subcellularLocation>
</comment>
<comment type="caution">
    <text evidence="6">Lacks conserved residue(s) required for the propagation of feature annotation.</text>
</comment>
<reference evidence="9" key="2">
    <citation type="submission" date="2025-09" db="UniProtKB">
        <authorList>
            <consortium name="Ensembl"/>
        </authorList>
    </citation>
    <scope>IDENTIFICATION</scope>
</reference>
<evidence type="ECO:0000256" key="6">
    <source>
        <dbReference type="PROSITE-ProRule" id="PRU00201"/>
    </source>
</evidence>
<protein>
    <submittedName>
        <fullName evidence="9">T-box-containing protein TBX6L-like</fullName>
    </submittedName>
</protein>
<feature type="region of interest" description="Disordered" evidence="7">
    <location>
        <begin position="241"/>
        <end position="317"/>
    </location>
</feature>
<dbReference type="GO" id="GO:0045893">
    <property type="term" value="P:positive regulation of DNA-templated transcription"/>
    <property type="evidence" value="ECO:0007669"/>
    <property type="project" value="InterPro"/>
</dbReference>
<dbReference type="GeneID" id="108232628"/>
<dbReference type="Ensembl" id="ENSKMAT00000018090.1">
    <property type="protein sequence ID" value="ENSKMAP00000017841.1"/>
    <property type="gene ID" value="ENSKMAG00000013289.1"/>
</dbReference>
<feature type="domain" description="T-box" evidence="8">
    <location>
        <begin position="68"/>
        <end position="246"/>
    </location>
</feature>
<dbReference type="InterPro" id="IPR046360">
    <property type="entry name" value="T-box_DNA-bd"/>
</dbReference>
<dbReference type="AlphaFoldDB" id="A0A3Q3AN97"/>
<feature type="compositionally biased region" description="Low complexity" evidence="7">
    <location>
        <begin position="285"/>
        <end position="296"/>
    </location>
</feature>
<keyword evidence="4" id="KW-0804">Transcription</keyword>
<evidence type="ECO:0000256" key="1">
    <source>
        <dbReference type="ARBA" id="ARBA00004123"/>
    </source>
</evidence>
<dbReference type="STRING" id="37003.ENSKMAP00000017841"/>
<dbReference type="InterPro" id="IPR008967">
    <property type="entry name" value="p53-like_TF_DNA-bd_sf"/>
</dbReference>
<dbReference type="OrthoDB" id="6119313at2759"/>